<dbReference type="NCBIfam" id="NF009686">
    <property type="entry name" value="PRK13207.1"/>
    <property type="match status" value="1"/>
</dbReference>
<proteinExistence type="inferred from homology"/>
<feature type="region of interest" description="Disordered" evidence="13">
    <location>
        <begin position="1"/>
        <end position="21"/>
    </location>
</feature>
<keyword evidence="17" id="KW-1185">Reference proteome</keyword>
<dbReference type="Gene3D" id="3.20.20.140">
    <property type="entry name" value="Metal-dependent hydrolases"/>
    <property type="match status" value="1"/>
</dbReference>
<evidence type="ECO:0000313" key="16">
    <source>
        <dbReference type="EMBL" id="PKW16135.1"/>
    </source>
</evidence>
<dbReference type="InterPro" id="IPR032466">
    <property type="entry name" value="Metal_Hydrolase"/>
</dbReference>
<comment type="pathway">
    <text evidence="1 6">Nitrogen metabolism; urea degradation; CO(2) and NH(3) from urea (urease route): step 1/1.</text>
</comment>
<dbReference type="PANTHER" id="PTHR43440:SF1">
    <property type="entry name" value="UREASE"/>
    <property type="match status" value="1"/>
</dbReference>
<evidence type="ECO:0000256" key="8">
    <source>
        <dbReference type="PIRSR" id="PIRSR611612-50"/>
    </source>
</evidence>
<dbReference type="InterPro" id="IPR011059">
    <property type="entry name" value="Metal-dep_hydrolase_composite"/>
</dbReference>
<dbReference type="NCBIfam" id="TIGR01792">
    <property type="entry name" value="urease_alph"/>
    <property type="match status" value="1"/>
</dbReference>
<protein>
    <recommendedName>
        <fullName evidence="6 7">Urease subunit alpha</fullName>
        <ecNumber evidence="6 7">3.5.1.5</ecNumber>
    </recommendedName>
    <alternativeName>
        <fullName evidence="6">Urea amidohydrolase subunit alpha</fullName>
    </alternativeName>
</protein>
<dbReference type="SUPFAM" id="SSF51338">
    <property type="entry name" value="Composite domain of metallo-dependent hydrolases"/>
    <property type="match status" value="1"/>
</dbReference>
<dbReference type="MEROPS" id="M38.982"/>
<sequence length="642" mass="69027">MSAETGRDSREFPASLKRLHGTDQPVPLATTVRTIDRQVYCESFGPTKGDQVRLADTDICIEVEEDYSRGQHGSGNEVVFGGGKVIRESMGQASSSRERGTPDTVITGALILDWWGIVKADVALRDGKIYAIGKAGNPQCMSDVRAADLPVSTHTNDPVNDLVIGPETEIIAGNGKILTAGAIDTHVHFLLPELAAHALNGGITTCVGGGTGMATGSLATTATPGAWNIQQAIKAMDTVPLNIGLHGKGSAGGGQQAWKALESQAKAGACGLKIHEDWGATPVALRDALAAANEFGLQVSLHSDTLNEAGFYESTAQVIRNSGRSIHSFHTEGSGGGHAPDILQLASMDKVLPASTNPTLPLTRNTAAEAKWMVILAHHLNSRDPNDIAFAESRVRRHTIFAENVLHDLGALSITSSDALAMGRVGELVMRTWQTAHVMKQYWADTMQGQFPDRDQAGDMDMRHDNERAKRYIAKYTINPAIAQGMDDDIGSIEVGKYADLVLWDPRFFGVRAEMVLQAGVQVWAVCGDPNASVSQPEPFWGRTNWGSSGKAVTSCTRVFVSPVAESSKATLRTETPWVPIKPTGELNKKNMKKNAALPTIHVGNKQENTEDSYIVTIDDQEYPAPATPPKHIPMTQRYSLF</sequence>
<feature type="binding site" description="via carbamate group" evidence="6 9">
    <location>
        <position position="273"/>
    </location>
    <ligand>
        <name>Ni(2+)</name>
        <dbReference type="ChEBI" id="CHEBI:49786"/>
        <label>1</label>
    </ligand>
</feature>
<feature type="binding site" description="via carbamate group" evidence="6 9">
    <location>
        <position position="273"/>
    </location>
    <ligand>
        <name>Ni(2+)</name>
        <dbReference type="ChEBI" id="CHEBI:49786"/>
        <label>2</label>
    </ligand>
</feature>
<dbReference type="PROSITE" id="PS01120">
    <property type="entry name" value="UREASE_1"/>
    <property type="match status" value="1"/>
</dbReference>
<feature type="binding site" evidence="6 11">
    <location>
        <position position="275"/>
    </location>
    <ligand>
        <name>substrate</name>
    </ligand>
</feature>
<dbReference type="GO" id="GO:0016151">
    <property type="term" value="F:nickel cation binding"/>
    <property type="evidence" value="ECO:0007669"/>
    <property type="project" value="UniProtKB-UniRule"/>
</dbReference>
<comment type="PTM">
    <text evidence="6">Carboxylation allows a single lysine to coordinate two nickel ions.</text>
</comment>
<comment type="catalytic activity">
    <reaction evidence="5 6">
        <text>urea + 2 H2O + H(+) = hydrogencarbonate + 2 NH4(+)</text>
        <dbReference type="Rhea" id="RHEA:20557"/>
        <dbReference type="ChEBI" id="CHEBI:15377"/>
        <dbReference type="ChEBI" id="CHEBI:15378"/>
        <dbReference type="ChEBI" id="CHEBI:16199"/>
        <dbReference type="ChEBI" id="CHEBI:17544"/>
        <dbReference type="ChEBI" id="CHEBI:28938"/>
        <dbReference type="EC" id="3.5.1.5"/>
    </reaction>
</comment>
<dbReference type="InterPro" id="IPR005848">
    <property type="entry name" value="Urease_asu"/>
</dbReference>
<dbReference type="InterPro" id="IPR017951">
    <property type="entry name" value="Urease_asu_c"/>
</dbReference>
<comment type="cofactor">
    <cofactor evidence="6 9">
        <name>Ni cation</name>
        <dbReference type="ChEBI" id="CHEBI:25516"/>
    </cofactor>
    <text evidence="6 9">Binds 2 nickel ions per subunit.</text>
</comment>
<feature type="binding site" evidence="6 9">
    <location>
        <position position="418"/>
    </location>
    <ligand>
        <name>Ni(2+)</name>
        <dbReference type="ChEBI" id="CHEBI:49786"/>
        <label>1</label>
    </ligand>
</feature>
<dbReference type="HAMAP" id="MF_01953">
    <property type="entry name" value="Urease_alpha"/>
    <property type="match status" value="1"/>
</dbReference>
<dbReference type="STRING" id="994479.GCA_000194155_03285"/>
<gene>
    <name evidence="6" type="primary">ureC</name>
    <name evidence="16" type="ORF">A8926_3933</name>
</gene>
<dbReference type="SUPFAM" id="SSF51556">
    <property type="entry name" value="Metallo-dependent hydrolases"/>
    <property type="match status" value="1"/>
</dbReference>
<evidence type="ECO:0000256" key="10">
    <source>
        <dbReference type="PIRSR" id="PIRSR611612-52"/>
    </source>
</evidence>
<evidence type="ECO:0000256" key="9">
    <source>
        <dbReference type="PIRSR" id="PIRSR611612-51"/>
    </source>
</evidence>
<reference evidence="15" key="1">
    <citation type="journal article" date="2004" name="DNA Seq.">
        <title>Analysis of a 108-kb region of the Saccharopolyspora spinosa genome covering the obscurin polyketide synthase locus.</title>
        <authorList>
            <person name="Zirkle R."/>
            <person name="Black T.A."/>
            <person name="Gorlach J."/>
            <person name="Ligon J.M."/>
            <person name="Molnar I."/>
        </authorList>
    </citation>
    <scope>NUCLEOTIDE SEQUENCE</scope>
    <source>
        <strain evidence="15">NRLL 18395</strain>
    </source>
</reference>
<dbReference type="RefSeq" id="WP_010696255.1">
    <property type="nucleotide sequence ID" value="NZ_CP061007.1"/>
</dbReference>
<feature type="domain" description="Urease" evidence="14">
    <location>
        <begin position="181"/>
        <end position="642"/>
    </location>
</feature>
<evidence type="ECO:0000259" key="14">
    <source>
        <dbReference type="PROSITE" id="PS51368"/>
    </source>
</evidence>
<dbReference type="InterPro" id="IPR006680">
    <property type="entry name" value="Amidohydro-rel"/>
</dbReference>
<evidence type="ECO:0000256" key="3">
    <source>
        <dbReference type="ARBA" id="ARBA00022723"/>
    </source>
</evidence>
<keyword evidence="3 6" id="KW-0479">Metal-binding</keyword>
<evidence type="ECO:0000256" key="5">
    <source>
        <dbReference type="ARBA" id="ARBA00047778"/>
    </source>
</evidence>
<organism evidence="15">
    <name type="scientific">Saccharopolyspora spinosa</name>
    <dbReference type="NCBI Taxonomy" id="60894"/>
    <lineage>
        <taxon>Bacteria</taxon>
        <taxon>Bacillati</taxon>
        <taxon>Actinomycetota</taxon>
        <taxon>Actinomycetes</taxon>
        <taxon>Pseudonocardiales</taxon>
        <taxon>Pseudonocardiaceae</taxon>
        <taxon>Saccharopolyspora</taxon>
    </lineage>
</organism>
<evidence type="ECO:0000256" key="2">
    <source>
        <dbReference type="ARBA" id="ARBA00022596"/>
    </source>
</evidence>
<evidence type="ECO:0000256" key="11">
    <source>
        <dbReference type="PROSITE-ProRule" id="PRU00700"/>
    </source>
</evidence>
<dbReference type="Pfam" id="PF01979">
    <property type="entry name" value="Amidohydro_1"/>
    <property type="match status" value="1"/>
</dbReference>
<dbReference type="GO" id="GO:0009039">
    <property type="term" value="F:urease activity"/>
    <property type="evidence" value="ECO:0007669"/>
    <property type="project" value="UniProtKB-UniRule"/>
</dbReference>
<feature type="binding site" evidence="6 9">
    <location>
        <position position="186"/>
    </location>
    <ligand>
        <name>Ni(2+)</name>
        <dbReference type="ChEBI" id="CHEBI:49786"/>
        <label>1</label>
    </ligand>
</feature>
<dbReference type="GO" id="GO:0043419">
    <property type="term" value="P:urea catabolic process"/>
    <property type="evidence" value="ECO:0007669"/>
    <property type="project" value="UniProtKB-UniRule"/>
</dbReference>
<dbReference type="GO" id="GO:0005737">
    <property type="term" value="C:cytoplasm"/>
    <property type="evidence" value="ECO:0007669"/>
    <property type="project" value="UniProtKB-SubCell"/>
</dbReference>
<evidence type="ECO:0000256" key="4">
    <source>
        <dbReference type="ARBA" id="ARBA00022801"/>
    </source>
</evidence>
<comment type="PTM">
    <text evidence="8">Carbamylation allows a single lysine to coordinate two nickel ions.</text>
</comment>
<feature type="binding site" evidence="6 9">
    <location>
        <position position="188"/>
    </location>
    <ligand>
        <name>Ni(2+)</name>
        <dbReference type="ChEBI" id="CHEBI:49786"/>
        <label>1</label>
    </ligand>
</feature>
<dbReference type="InterPro" id="IPR011612">
    <property type="entry name" value="Urease_alpha_N_dom"/>
</dbReference>
<dbReference type="EMBL" id="PJNB01000001">
    <property type="protein sequence ID" value="PKW16135.1"/>
    <property type="molecule type" value="Genomic_DNA"/>
</dbReference>
<reference evidence="16 17" key="2">
    <citation type="submission" date="2017-12" db="EMBL/GenBank/DDBJ databases">
        <title>Sequencing the genomes of 1000 Actinobacteria strains.</title>
        <authorList>
            <person name="Klenk H.-P."/>
        </authorList>
    </citation>
    <scope>NUCLEOTIDE SEQUENCE [LARGE SCALE GENOMIC DNA]</scope>
    <source>
        <strain evidence="17">ATCC 49460 / DSM 44228 / JCM 9375 / NBRC 15153 / NRRL 18395 / A83543.1</strain>
        <strain evidence="16">DSM 44228</strain>
    </source>
</reference>
<feature type="active site" description="Proton donor" evidence="6 10">
    <location>
        <position position="378"/>
    </location>
</feature>
<dbReference type="OrthoDB" id="9802793at2"/>
<accession>Q6JHP2</accession>
<evidence type="ECO:0000256" key="12">
    <source>
        <dbReference type="RuleBase" id="RU004158"/>
    </source>
</evidence>
<feature type="modified residue" description="N6-carboxylysine" evidence="6 8">
    <location>
        <position position="273"/>
    </location>
</feature>
<dbReference type="EC" id="3.5.1.5" evidence="6 7"/>
<comment type="subcellular location">
    <subcellularLocation>
        <location evidence="6 11">Cytoplasm</location>
    </subcellularLocation>
</comment>
<dbReference type="InterPro" id="IPR029754">
    <property type="entry name" value="Urease_Ni-bd"/>
</dbReference>
<dbReference type="Gene3D" id="2.30.40.10">
    <property type="entry name" value="Urease, subunit C, domain 1"/>
    <property type="match status" value="1"/>
</dbReference>
<feature type="binding site" evidence="6 9">
    <location>
        <position position="330"/>
    </location>
    <ligand>
        <name>Ni(2+)</name>
        <dbReference type="ChEBI" id="CHEBI:49786"/>
        <label>2</label>
    </ligand>
</feature>
<evidence type="ECO:0000313" key="15">
    <source>
        <dbReference type="EMBL" id="AAS00415.1"/>
    </source>
</evidence>
<evidence type="ECO:0000256" key="7">
    <source>
        <dbReference type="NCBIfam" id="TIGR01792"/>
    </source>
</evidence>
<comment type="similarity">
    <text evidence="6 12">Belongs to the metallo-dependent hydrolases superfamily. Urease alpha subunit family.</text>
</comment>
<dbReference type="UniPathway" id="UPA00258">
    <property type="reaction ID" value="UER00370"/>
</dbReference>
<feature type="binding site" evidence="6 9">
    <location>
        <position position="302"/>
    </location>
    <ligand>
        <name>Ni(2+)</name>
        <dbReference type="ChEBI" id="CHEBI:49786"/>
        <label>2</label>
    </ligand>
</feature>
<comment type="subunit">
    <text evidence="6">Heterotrimer of UreA (gamma), UreB (beta) and UreC (alpha) subunits. Three heterotrimers associate to form the active enzyme.</text>
</comment>
<dbReference type="PRINTS" id="PR01752">
    <property type="entry name" value="UREASE"/>
</dbReference>
<dbReference type="PANTHER" id="PTHR43440">
    <property type="entry name" value="UREASE"/>
    <property type="match status" value="1"/>
</dbReference>
<evidence type="ECO:0000256" key="1">
    <source>
        <dbReference type="ARBA" id="ARBA00004897"/>
    </source>
</evidence>
<dbReference type="Proteomes" id="UP000233786">
    <property type="component" value="Unassembled WGS sequence"/>
</dbReference>
<keyword evidence="4 6" id="KW-0378">Hydrolase</keyword>
<dbReference type="AlphaFoldDB" id="Q6JHP2"/>
<dbReference type="PROSITE" id="PS51368">
    <property type="entry name" value="UREASE_3"/>
    <property type="match status" value="1"/>
</dbReference>
<evidence type="ECO:0000256" key="13">
    <source>
        <dbReference type="SAM" id="MobiDB-lite"/>
    </source>
</evidence>
<dbReference type="InterPro" id="IPR050112">
    <property type="entry name" value="Urease_alpha_subunit"/>
</dbReference>
<feature type="compositionally biased region" description="Basic and acidic residues" evidence="13">
    <location>
        <begin position="1"/>
        <end position="11"/>
    </location>
</feature>
<dbReference type="Pfam" id="PF00449">
    <property type="entry name" value="Urease_alpha"/>
    <property type="match status" value="1"/>
</dbReference>
<keyword evidence="2 6" id="KW-0533">Nickel</keyword>
<name>Q6JHP2_SACSN</name>
<evidence type="ECO:0000256" key="6">
    <source>
        <dbReference type="HAMAP-Rule" id="MF_01953"/>
    </source>
</evidence>
<keyword evidence="6 11" id="KW-0963">Cytoplasm</keyword>
<evidence type="ECO:0000313" key="17">
    <source>
        <dbReference type="Proteomes" id="UP000233786"/>
    </source>
</evidence>
<dbReference type="EMBL" id="AY466441">
    <property type="protein sequence ID" value="AAS00415.1"/>
    <property type="molecule type" value="Genomic_DNA"/>
</dbReference>